<dbReference type="Proteomes" id="UP000287853">
    <property type="component" value="Unassembled WGS sequence"/>
</dbReference>
<evidence type="ECO:0000313" key="1">
    <source>
        <dbReference type="EMBL" id="RWX46863.1"/>
    </source>
</evidence>
<sequence>MHKTVSKSGCTPQSVLEELRNSVLRYVDPLEPVSQDDQDSHAELADRLVQQHQAQKKQKRFVSRS</sequence>
<reference evidence="1 2" key="1">
    <citation type="submission" date="2017-01" db="EMBL/GenBank/DDBJ databases">
        <title>The cable genome- insights into the physiology and evolution of filamentous bacteria capable of sulfide oxidation via long distance electron transfer.</title>
        <authorList>
            <person name="Schreiber L."/>
            <person name="Bjerg J.T."/>
            <person name="Boggild A."/>
            <person name="Van De Vossenberg J."/>
            <person name="Meysman F."/>
            <person name="Nielsen L.P."/>
            <person name="Schramm A."/>
            <person name="Kjeldsen K.U."/>
        </authorList>
    </citation>
    <scope>NUCLEOTIDE SEQUENCE [LARGE SCALE GENOMIC DNA]</scope>
    <source>
        <strain evidence="1">MCF</strain>
    </source>
</reference>
<accession>A0A444J1K0</accession>
<dbReference type="AlphaFoldDB" id="A0A444J1K0"/>
<dbReference type="EMBL" id="MTKO01000048">
    <property type="protein sequence ID" value="RWX46863.1"/>
    <property type="molecule type" value="Genomic_DNA"/>
</dbReference>
<comment type="caution">
    <text evidence="1">The sequence shown here is derived from an EMBL/GenBank/DDBJ whole genome shotgun (WGS) entry which is preliminary data.</text>
</comment>
<proteinExistence type="predicted"/>
<name>A0A444J1K0_9BACT</name>
<keyword evidence="2" id="KW-1185">Reference proteome</keyword>
<evidence type="ECO:0000313" key="2">
    <source>
        <dbReference type="Proteomes" id="UP000287853"/>
    </source>
</evidence>
<organism evidence="1 2">
    <name type="scientific">Candidatus Electrothrix aarhusensis</name>
    <dbReference type="NCBI Taxonomy" id="1859131"/>
    <lineage>
        <taxon>Bacteria</taxon>
        <taxon>Pseudomonadati</taxon>
        <taxon>Thermodesulfobacteriota</taxon>
        <taxon>Desulfobulbia</taxon>
        <taxon>Desulfobulbales</taxon>
        <taxon>Desulfobulbaceae</taxon>
        <taxon>Candidatus Electrothrix</taxon>
    </lineage>
</organism>
<gene>
    <name evidence="1" type="ORF">H206_03540</name>
</gene>
<protein>
    <submittedName>
        <fullName evidence="1">Uncharacterized protein</fullName>
    </submittedName>
</protein>